<reference evidence="3" key="1">
    <citation type="submission" date="2017-09" db="EMBL/GenBank/DDBJ databases">
        <title>Depth-based differentiation of microbial function through sediment-hosted aquifers and enrichment of novel symbionts in the deep terrestrial subsurface.</title>
        <authorList>
            <person name="Probst A.J."/>
            <person name="Ladd B."/>
            <person name="Jarett J.K."/>
            <person name="Geller-Mcgrath D.E."/>
            <person name="Sieber C.M.K."/>
            <person name="Emerson J.B."/>
            <person name="Anantharaman K."/>
            <person name="Thomas B.C."/>
            <person name="Malmstrom R."/>
            <person name="Stieglmeier M."/>
            <person name="Klingl A."/>
            <person name="Woyke T."/>
            <person name="Ryan C.M."/>
            <person name="Banfield J.F."/>
        </authorList>
    </citation>
    <scope>NUCLEOTIDE SEQUENCE [LARGE SCALE GENOMIC DNA]</scope>
</reference>
<organism evidence="2 3">
    <name type="scientific">Candidatus Falkowbacteria bacterium CG02_land_8_20_14_3_00_36_14</name>
    <dbReference type="NCBI Taxonomy" id="1974560"/>
    <lineage>
        <taxon>Bacteria</taxon>
        <taxon>Candidatus Falkowiibacteriota</taxon>
    </lineage>
</organism>
<dbReference type="Proteomes" id="UP000228896">
    <property type="component" value="Unassembled WGS sequence"/>
</dbReference>
<evidence type="ECO:0000313" key="2">
    <source>
        <dbReference type="EMBL" id="PIV50995.1"/>
    </source>
</evidence>
<dbReference type="Gene3D" id="3.90.1640.10">
    <property type="entry name" value="inorganic pyrophosphatase (n-terminal core)"/>
    <property type="match status" value="1"/>
</dbReference>
<protein>
    <recommendedName>
        <fullName evidence="1">DDH domain-containing protein</fullName>
    </recommendedName>
</protein>
<feature type="domain" description="DDH" evidence="1">
    <location>
        <begin position="17"/>
        <end position="211"/>
    </location>
</feature>
<gene>
    <name evidence="2" type="ORF">COS18_03480</name>
</gene>
<dbReference type="PANTHER" id="PTHR47618:SF1">
    <property type="entry name" value="BIFUNCTIONAL OLIGORIBONUCLEASE AND PAP PHOSPHATASE NRNA"/>
    <property type="match status" value="1"/>
</dbReference>
<accession>A0A2M7DMI0</accession>
<dbReference type="SUPFAM" id="SSF64182">
    <property type="entry name" value="DHH phosphoesterases"/>
    <property type="match status" value="1"/>
</dbReference>
<dbReference type="InterPro" id="IPR038763">
    <property type="entry name" value="DHH_sf"/>
</dbReference>
<evidence type="ECO:0000259" key="1">
    <source>
        <dbReference type="Pfam" id="PF01368"/>
    </source>
</evidence>
<dbReference type="Pfam" id="PF01368">
    <property type="entry name" value="DHH"/>
    <property type="match status" value="1"/>
</dbReference>
<dbReference type="PANTHER" id="PTHR47618">
    <property type="entry name" value="BIFUNCTIONAL OLIGORIBONUCLEASE AND PAP PHOSPHATASE NRNA"/>
    <property type="match status" value="1"/>
</dbReference>
<evidence type="ECO:0000313" key="3">
    <source>
        <dbReference type="Proteomes" id="UP000228896"/>
    </source>
</evidence>
<dbReference type="Gene3D" id="3.10.310.30">
    <property type="match status" value="1"/>
</dbReference>
<dbReference type="InterPro" id="IPR051319">
    <property type="entry name" value="Oligoribo/pAp-PDE_c-di-AMP_PDE"/>
</dbReference>
<dbReference type="EMBL" id="PETS01000089">
    <property type="protein sequence ID" value="PIV50995.1"/>
    <property type="molecule type" value="Genomic_DNA"/>
</dbReference>
<proteinExistence type="predicted"/>
<comment type="caution">
    <text evidence="2">The sequence shown here is derived from an EMBL/GenBank/DDBJ whole genome shotgun (WGS) entry which is preliminary data.</text>
</comment>
<dbReference type="InterPro" id="IPR001667">
    <property type="entry name" value="DDH_dom"/>
</dbReference>
<name>A0A2M7DMI0_9BACT</name>
<dbReference type="AlphaFoldDB" id="A0A2M7DMI0"/>
<sequence>MLTIEQQIFEQIKKAKNILITFKKTWDGDAVASALAIYMFLKKIGKDADIVAEKFDQNELFSFLPDYKEIKNSLDNLRQFIISLDITNTKVDQIKYRVEDNTLNFIISPKDGFFNHDDISSHSSGFKYDLIVTVDTPDLESLGKIYDNDTEFFYKVPIINIDHHPANEDFGQINLVELTAISTSEILFSIFENYSREIIDENIATCLLAGMISKTNSFKTQNVSPKALSIAGQLISMGAKREEIVNRLYRSHSLNILNLWGRVLTRLTSAMENNLVWSTLINDDFVKTKTNENDLMEIINDLIVSIPQVKVVVIIYEKIINEKISTQALIYSTKNINSLNLVKEFKPQGAKSMAKIILNKHYKEAEKEIITSIKKNLRQLPL</sequence>